<reference evidence="4" key="1">
    <citation type="submission" date="2017-02" db="UniProtKB">
        <authorList>
            <consortium name="WormBaseParasite"/>
        </authorList>
    </citation>
    <scope>IDENTIFICATION</scope>
</reference>
<dbReference type="AlphaFoldDB" id="A0A0N4Z4G3"/>
<dbReference type="Proteomes" id="UP000038045">
    <property type="component" value="Unplaced"/>
</dbReference>
<proteinExistence type="predicted"/>
<dbReference type="Gene3D" id="1.20.144.10">
    <property type="entry name" value="Phosphatidic acid phosphatase type 2/haloperoxidase"/>
    <property type="match status" value="1"/>
</dbReference>
<name>A0A0N4Z4G3_PARTI</name>
<evidence type="ECO:0000313" key="4">
    <source>
        <dbReference type="WBParaSite" id="PTRK_0000188100.1"/>
    </source>
</evidence>
<feature type="domain" description="Phosphatidic acid phosphatase type 2/haloperoxidase" evidence="2">
    <location>
        <begin position="1"/>
        <end position="115"/>
    </location>
</feature>
<accession>A0A0N4Z4G3</accession>
<dbReference type="Pfam" id="PF01569">
    <property type="entry name" value="PAP2"/>
    <property type="match status" value="1"/>
</dbReference>
<keyword evidence="1" id="KW-1133">Transmembrane helix</keyword>
<dbReference type="GO" id="GO:0042392">
    <property type="term" value="F:sphingosine-1-phosphate phosphatase activity"/>
    <property type="evidence" value="ECO:0007669"/>
    <property type="project" value="TreeGrafter"/>
</dbReference>
<organism evidence="3 4">
    <name type="scientific">Parastrongyloides trichosuri</name>
    <name type="common">Possum-specific nematode worm</name>
    <dbReference type="NCBI Taxonomy" id="131310"/>
    <lineage>
        <taxon>Eukaryota</taxon>
        <taxon>Metazoa</taxon>
        <taxon>Ecdysozoa</taxon>
        <taxon>Nematoda</taxon>
        <taxon>Chromadorea</taxon>
        <taxon>Rhabditida</taxon>
        <taxon>Tylenchina</taxon>
        <taxon>Panagrolaimomorpha</taxon>
        <taxon>Strongyloidoidea</taxon>
        <taxon>Strongyloididae</taxon>
        <taxon>Parastrongyloides</taxon>
    </lineage>
</organism>
<dbReference type="STRING" id="131310.A0A0N4Z4G3"/>
<sequence>MSFLLIFAIVVDLILVGLFKILFRRSRPEFNESNDQYYEAPVADKYSFPSGHTSRSSMLSVLFFIIVKPENLGFCMVILMFPIFLGMSRVMMGRHYVSDILGGFILGIYEAYIVLSYSEWWIELANSMLSDYTFNL</sequence>
<keyword evidence="1" id="KW-0812">Transmembrane</keyword>
<feature type="transmembrane region" description="Helical" evidence="1">
    <location>
        <begin position="6"/>
        <end position="23"/>
    </location>
</feature>
<evidence type="ECO:0000313" key="3">
    <source>
        <dbReference type="Proteomes" id="UP000038045"/>
    </source>
</evidence>
<dbReference type="PANTHER" id="PTHR14969:SF13">
    <property type="entry name" value="AT30094P"/>
    <property type="match status" value="1"/>
</dbReference>
<dbReference type="PANTHER" id="PTHR14969">
    <property type="entry name" value="SPHINGOSINE-1-PHOSPHATE PHOSPHOHYDROLASE"/>
    <property type="match status" value="1"/>
</dbReference>
<feature type="transmembrane region" description="Helical" evidence="1">
    <location>
        <begin position="96"/>
        <end position="115"/>
    </location>
</feature>
<feature type="transmembrane region" description="Helical" evidence="1">
    <location>
        <begin position="61"/>
        <end position="84"/>
    </location>
</feature>
<dbReference type="InterPro" id="IPR036938">
    <property type="entry name" value="PAP2/HPO_sf"/>
</dbReference>
<dbReference type="SUPFAM" id="SSF48317">
    <property type="entry name" value="Acid phosphatase/Vanadium-dependent haloperoxidase"/>
    <property type="match status" value="1"/>
</dbReference>
<keyword evidence="1" id="KW-0472">Membrane</keyword>
<dbReference type="InterPro" id="IPR000326">
    <property type="entry name" value="PAP2/HPO"/>
</dbReference>
<dbReference type="SMART" id="SM00014">
    <property type="entry name" value="acidPPc"/>
    <property type="match status" value="1"/>
</dbReference>
<keyword evidence="3" id="KW-1185">Reference proteome</keyword>
<evidence type="ECO:0000256" key="1">
    <source>
        <dbReference type="SAM" id="Phobius"/>
    </source>
</evidence>
<evidence type="ECO:0000259" key="2">
    <source>
        <dbReference type="SMART" id="SM00014"/>
    </source>
</evidence>
<protein>
    <submittedName>
        <fullName evidence="4">AcidPPc domain-containing protein</fullName>
    </submittedName>
</protein>
<dbReference type="WBParaSite" id="PTRK_0000188100.1">
    <property type="protein sequence ID" value="PTRK_0000188100.1"/>
    <property type="gene ID" value="PTRK_0000188100"/>
</dbReference>